<proteinExistence type="predicted"/>
<gene>
    <name evidence="1" type="ORF">AP13_p00830</name>
</gene>
<sequence length="141" mass="16624">MLTTLEACDLLRISRSTFLRLQAVWTRHSPVPFPSPMRVTSQQFYWDEDDLVKWRRAHRKWRYSGIFSGAGSDLMTGGQISEALSIPTERLRTHRQRDQFPDPVDQVGRSPLWTRQSIREWILNAEVVSRTDLLPKRTDWQ</sequence>
<geneLocation type="plasmid" evidence="1">
    <name>pAP13</name>
</geneLocation>
<dbReference type="AlphaFoldDB" id="U5NVL1"/>
<reference evidence="1" key="1">
    <citation type="journal article" date="2013" name="Genome Announc.">
        <title>Complete Genome Sequence of pAP13, a Large Linear Plasmid of a Brevibacterium Strain Isolated from a Saline Lake at 4,200 Meters above Sea Level in Argentina.</title>
        <authorList>
            <person name="Dib J.R."/>
            <person name="Schuldes J."/>
            <person name="Thurmer A."/>
            <person name="Farias M.E."/>
            <person name="Daniel R."/>
            <person name="Meinhardt F."/>
        </authorList>
    </citation>
    <scope>NUCLEOTIDE SEQUENCE</scope>
    <source>
        <strain evidence="1">Ap13</strain>
        <plasmid evidence="1">pAP13</plasmid>
    </source>
</reference>
<protein>
    <recommendedName>
        <fullName evidence="2">Helix-turn-helix domain-containing protein</fullName>
    </recommendedName>
</protein>
<accession>U5NVL1</accession>
<dbReference type="EMBL" id="KF577590">
    <property type="protein sequence ID" value="AGY35392.1"/>
    <property type="molecule type" value="Genomic_DNA"/>
</dbReference>
<organism evidence="1">
    <name type="scientific">Brevibacterium sp. Ap13</name>
    <dbReference type="NCBI Taxonomy" id="1406197"/>
    <lineage>
        <taxon>Bacteria</taxon>
        <taxon>Bacillati</taxon>
        <taxon>Actinomycetota</taxon>
        <taxon>Actinomycetes</taxon>
        <taxon>Micrococcales</taxon>
        <taxon>Brevibacteriaceae</taxon>
        <taxon>Brevibacterium</taxon>
    </lineage>
</organism>
<evidence type="ECO:0000313" key="1">
    <source>
        <dbReference type="EMBL" id="AGY35392.1"/>
    </source>
</evidence>
<keyword evidence="1" id="KW-0614">Plasmid</keyword>
<evidence type="ECO:0008006" key="2">
    <source>
        <dbReference type="Google" id="ProtNLM"/>
    </source>
</evidence>
<name>U5NVL1_9MICO</name>